<dbReference type="RefSeq" id="WP_094545224.1">
    <property type="nucleotide sequence ID" value="NZ_MQWB01000001.1"/>
</dbReference>
<organism evidence="11 12">
    <name type="scientific">Rubricoccus marinus</name>
    <dbReference type="NCBI Taxonomy" id="716817"/>
    <lineage>
        <taxon>Bacteria</taxon>
        <taxon>Pseudomonadati</taxon>
        <taxon>Rhodothermota</taxon>
        <taxon>Rhodothermia</taxon>
        <taxon>Rhodothermales</taxon>
        <taxon>Rubricoccaceae</taxon>
        <taxon>Rubricoccus</taxon>
    </lineage>
</organism>
<feature type="domain" description="Cyclic nucleotide-binding" evidence="10">
    <location>
        <begin position="25"/>
        <end position="116"/>
    </location>
</feature>
<keyword evidence="3" id="KW-0812">Transmembrane</keyword>
<keyword evidence="6" id="KW-0472">Membrane</keyword>
<dbReference type="FunCoup" id="A0A259TV32">
    <property type="interactions" value="362"/>
</dbReference>
<dbReference type="PANTHER" id="PTHR45638">
    <property type="entry name" value="CYCLIC NUCLEOTIDE-GATED CATION CHANNEL SUBUNIT A"/>
    <property type="match status" value="1"/>
</dbReference>
<name>A0A259TV32_9BACT</name>
<dbReference type="CDD" id="cd00038">
    <property type="entry name" value="CAP_ED"/>
    <property type="match status" value="1"/>
</dbReference>
<dbReference type="InterPro" id="IPR050866">
    <property type="entry name" value="CNG_cation_channel"/>
</dbReference>
<dbReference type="InterPro" id="IPR014710">
    <property type="entry name" value="RmlC-like_jellyroll"/>
</dbReference>
<dbReference type="InterPro" id="IPR000595">
    <property type="entry name" value="cNMP-bd_dom"/>
</dbReference>
<comment type="caution">
    <text evidence="11">The sequence shown here is derived from an EMBL/GenBank/DDBJ whole genome shotgun (WGS) entry which is preliminary data.</text>
</comment>
<evidence type="ECO:0000256" key="6">
    <source>
        <dbReference type="ARBA" id="ARBA00023136"/>
    </source>
</evidence>
<dbReference type="PANTHER" id="PTHR45638:SF11">
    <property type="entry name" value="CYCLIC NUCLEOTIDE-GATED CATION CHANNEL SUBUNIT A"/>
    <property type="match status" value="1"/>
</dbReference>
<evidence type="ECO:0000256" key="9">
    <source>
        <dbReference type="SAM" id="MobiDB-lite"/>
    </source>
</evidence>
<dbReference type="GO" id="GO:0016020">
    <property type="term" value="C:membrane"/>
    <property type="evidence" value="ECO:0007669"/>
    <property type="project" value="UniProtKB-SubCell"/>
</dbReference>
<dbReference type="GO" id="GO:0005221">
    <property type="term" value="F:intracellularly cyclic nucleotide-activated monoatomic cation channel activity"/>
    <property type="evidence" value="ECO:0007669"/>
    <property type="project" value="InterPro"/>
</dbReference>
<proteinExistence type="predicted"/>
<dbReference type="OrthoDB" id="9810708at2"/>
<dbReference type="GO" id="GO:0044877">
    <property type="term" value="F:protein-containing complex binding"/>
    <property type="evidence" value="ECO:0007669"/>
    <property type="project" value="TreeGrafter"/>
</dbReference>
<dbReference type="EMBL" id="MQWB01000001">
    <property type="protein sequence ID" value="OZC01603.1"/>
    <property type="molecule type" value="Genomic_DNA"/>
</dbReference>
<evidence type="ECO:0000259" key="10">
    <source>
        <dbReference type="PROSITE" id="PS50042"/>
    </source>
</evidence>
<dbReference type="InterPro" id="IPR018488">
    <property type="entry name" value="cNMP-bd_CS"/>
</dbReference>
<dbReference type="PROSITE" id="PS00889">
    <property type="entry name" value="CNMP_BINDING_2"/>
    <property type="match status" value="1"/>
</dbReference>
<keyword evidence="8" id="KW-0407">Ion channel</keyword>
<evidence type="ECO:0000256" key="7">
    <source>
        <dbReference type="ARBA" id="ARBA00023286"/>
    </source>
</evidence>
<dbReference type="InterPro" id="IPR018490">
    <property type="entry name" value="cNMP-bd_dom_sf"/>
</dbReference>
<dbReference type="AlphaFoldDB" id="A0A259TV32"/>
<evidence type="ECO:0000256" key="5">
    <source>
        <dbReference type="ARBA" id="ARBA00023065"/>
    </source>
</evidence>
<dbReference type="InParanoid" id="A0A259TV32"/>
<keyword evidence="7" id="KW-1071">Ligand-gated ion channel</keyword>
<evidence type="ECO:0000313" key="12">
    <source>
        <dbReference type="Proteomes" id="UP000216446"/>
    </source>
</evidence>
<keyword evidence="5" id="KW-0406">Ion transport</keyword>
<reference evidence="11 12" key="1">
    <citation type="submission" date="2016-11" db="EMBL/GenBank/DDBJ databases">
        <title>Study of marine rhodopsin-containing bacteria.</title>
        <authorList>
            <person name="Yoshizawa S."/>
            <person name="Kumagai Y."/>
            <person name="Kogure K."/>
        </authorList>
    </citation>
    <scope>NUCLEOTIDE SEQUENCE [LARGE SCALE GENOMIC DNA]</scope>
    <source>
        <strain evidence="11 12">SG-29</strain>
    </source>
</reference>
<dbReference type="PRINTS" id="PR00103">
    <property type="entry name" value="CAMPKINASE"/>
</dbReference>
<keyword evidence="2" id="KW-0813">Transport</keyword>
<protein>
    <recommendedName>
        <fullName evidence="10">Cyclic nucleotide-binding domain-containing protein</fullName>
    </recommendedName>
</protein>
<evidence type="ECO:0000256" key="4">
    <source>
        <dbReference type="ARBA" id="ARBA00022989"/>
    </source>
</evidence>
<evidence type="ECO:0000256" key="1">
    <source>
        <dbReference type="ARBA" id="ARBA00004141"/>
    </source>
</evidence>
<dbReference type="Pfam" id="PF00027">
    <property type="entry name" value="cNMP_binding"/>
    <property type="match status" value="1"/>
</dbReference>
<evidence type="ECO:0000256" key="3">
    <source>
        <dbReference type="ARBA" id="ARBA00022692"/>
    </source>
</evidence>
<sequence length="190" mass="20767">MQSLWKSLLGGPNTTETDVLQNIPLFEELSSRELDAIRRLLHRREYVAGESIFVQGEPGLGMYIIERGAVSIQSEPSGRELVELTDGDFFGEIALLNEVIRTATARAKTDCTLLSLFQPDLLGLLDRNSRLGVKVLLALARLVGLRLVEVSDEVEELTRECEKLRAASGDVADTQALSAAPEDADGSRSV</sequence>
<evidence type="ECO:0000256" key="8">
    <source>
        <dbReference type="ARBA" id="ARBA00023303"/>
    </source>
</evidence>
<evidence type="ECO:0000256" key="2">
    <source>
        <dbReference type="ARBA" id="ARBA00022448"/>
    </source>
</evidence>
<feature type="region of interest" description="Disordered" evidence="9">
    <location>
        <begin position="166"/>
        <end position="190"/>
    </location>
</feature>
<keyword evidence="4" id="KW-1133">Transmembrane helix</keyword>
<accession>A0A259TV32</accession>
<gene>
    <name evidence="11" type="ORF">BSZ36_00555</name>
</gene>
<comment type="subcellular location">
    <subcellularLocation>
        <location evidence="1">Membrane</location>
        <topology evidence="1">Multi-pass membrane protein</topology>
    </subcellularLocation>
</comment>
<dbReference type="PROSITE" id="PS50042">
    <property type="entry name" value="CNMP_BINDING_3"/>
    <property type="match status" value="1"/>
</dbReference>
<evidence type="ECO:0000313" key="11">
    <source>
        <dbReference type="EMBL" id="OZC01603.1"/>
    </source>
</evidence>
<keyword evidence="12" id="KW-1185">Reference proteome</keyword>
<dbReference type="SMART" id="SM00100">
    <property type="entry name" value="cNMP"/>
    <property type="match status" value="1"/>
</dbReference>
<dbReference type="Gene3D" id="2.60.120.10">
    <property type="entry name" value="Jelly Rolls"/>
    <property type="match status" value="1"/>
</dbReference>
<dbReference type="SUPFAM" id="SSF51206">
    <property type="entry name" value="cAMP-binding domain-like"/>
    <property type="match status" value="1"/>
</dbReference>
<dbReference type="Proteomes" id="UP000216446">
    <property type="component" value="Unassembled WGS sequence"/>
</dbReference>